<dbReference type="Gene3D" id="3.40.50.1820">
    <property type="entry name" value="alpha/beta hydrolase"/>
    <property type="match status" value="1"/>
</dbReference>
<dbReference type="Pfam" id="PF07859">
    <property type="entry name" value="Abhydrolase_3"/>
    <property type="match status" value="1"/>
</dbReference>
<dbReference type="GO" id="GO:0016787">
    <property type="term" value="F:hydrolase activity"/>
    <property type="evidence" value="ECO:0007669"/>
    <property type="project" value="UniProtKB-KW"/>
</dbReference>
<dbReference type="RefSeq" id="WP_142833049.1">
    <property type="nucleotide sequence ID" value="NZ_VFSV01000002.1"/>
</dbReference>
<dbReference type="InterPro" id="IPR050300">
    <property type="entry name" value="GDXG_lipolytic_enzyme"/>
</dbReference>
<dbReference type="AlphaFoldDB" id="A0A547QA35"/>
<sequence length="293" mass="31167">MITDPEILDFIRRTEAAYPAETNDASATDNRRAYDAMCEVFRASRPSGLPVADLRLGGVPCRIYGNHSPVQVLYFHGGGFVVGGLDSHDDVCAEISGRSGLRVISAAYRLAPEHRWPAQLEDALAVWQTLDRPTIVAGDSAGATLAAGLCLALQGSAQPLAQVLIYPWLGGDRSLPSYRDNAEAPMLRTADLDSYQAAIHGDTDPNDPRAAPLQAADLSDVAPAWIVTADVDPLRDDGPAYAARLRAAGVPATCRNEPQLPHGYLRARHSSARARASFDAIVAAVTGFAERGG</sequence>
<dbReference type="Proteomes" id="UP000318590">
    <property type="component" value="Unassembled WGS sequence"/>
</dbReference>
<dbReference type="InterPro" id="IPR013094">
    <property type="entry name" value="AB_hydrolase_3"/>
</dbReference>
<dbReference type="EMBL" id="VFSV01000002">
    <property type="protein sequence ID" value="TRD23258.1"/>
    <property type="molecule type" value="Genomic_DNA"/>
</dbReference>
<feature type="domain" description="Alpha/beta hydrolase fold-3" evidence="2">
    <location>
        <begin position="72"/>
        <end position="265"/>
    </location>
</feature>
<name>A0A547QA35_9RHOB</name>
<proteinExistence type="predicted"/>
<dbReference type="OrthoDB" id="9806180at2"/>
<organism evidence="3 4">
    <name type="scientific">Palleronia caenipelagi</name>
    <dbReference type="NCBI Taxonomy" id="2489174"/>
    <lineage>
        <taxon>Bacteria</taxon>
        <taxon>Pseudomonadati</taxon>
        <taxon>Pseudomonadota</taxon>
        <taxon>Alphaproteobacteria</taxon>
        <taxon>Rhodobacterales</taxon>
        <taxon>Roseobacteraceae</taxon>
        <taxon>Palleronia</taxon>
    </lineage>
</organism>
<dbReference type="PANTHER" id="PTHR48081:SF8">
    <property type="entry name" value="ALPHA_BETA HYDROLASE FOLD-3 DOMAIN-CONTAINING PROTEIN-RELATED"/>
    <property type="match status" value="1"/>
</dbReference>
<evidence type="ECO:0000313" key="3">
    <source>
        <dbReference type="EMBL" id="TRD23258.1"/>
    </source>
</evidence>
<evidence type="ECO:0000256" key="1">
    <source>
        <dbReference type="ARBA" id="ARBA00022801"/>
    </source>
</evidence>
<evidence type="ECO:0000313" key="4">
    <source>
        <dbReference type="Proteomes" id="UP000318590"/>
    </source>
</evidence>
<comment type="caution">
    <text evidence="3">The sequence shown here is derived from an EMBL/GenBank/DDBJ whole genome shotgun (WGS) entry which is preliminary data.</text>
</comment>
<evidence type="ECO:0000259" key="2">
    <source>
        <dbReference type="Pfam" id="PF07859"/>
    </source>
</evidence>
<accession>A0A547QA35</accession>
<dbReference type="InterPro" id="IPR029058">
    <property type="entry name" value="AB_hydrolase_fold"/>
</dbReference>
<keyword evidence="1 3" id="KW-0378">Hydrolase</keyword>
<dbReference type="SUPFAM" id="SSF53474">
    <property type="entry name" value="alpha/beta-Hydrolases"/>
    <property type="match status" value="1"/>
</dbReference>
<gene>
    <name evidence="3" type="ORF">FEV53_01490</name>
</gene>
<reference evidence="3 4" key="1">
    <citation type="submission" date="2019-06" db="EMBL/GenBank/DDBJ databases">
        <title>Paenimaribius caenipelagi gen. nov., sp. nov., isolated from a tidal flat.</title>
        <authorList>
            <person name="Yoon J.-H."/>
        </authorList>
    </citation>
    <scope>NUCLEOTIDE SEQUENCE [LARGE SCALE GENOMIC DNA]</scope>
    <source>
        <strain evidence="3 4">JBTF-M29</strain>
    </source>
</reference>
<dbReference type="PANTHER" id="PTHR48081">
    <property type="entry name" value="AB HYDROLASE SUPERFAMILY PROTEIN C4A8.06C"/>
    <property type="match status" value="1"/>
</dbReference>
<protein>
    <submittedName>
        <fullName evidence="3">Alpha/beta hydrolase</fullName>
    </submittedName>
</protein>
<keyword evidence="4" id="KW-1185">Reference proteome</keyword>